<evidence type="ECO:0000256" key="8">
    <source>
        <dbReference type="HAMAP-Rule" id="MF_00137"/>
    </source>
</evidence>
<evidence type="ECO:0000256" key="4">
    <source>
        <dbReference type="ARBA" id="ARBA00022741"/>
    </source>
</evidence>
<dbReference type="InterPro" id="IPR028923">
    <property type="entry name" value="SAICAR_synt/ADE2_N"/>
</dbReference>
<dbReference type="PANTHER" id="PTHR43700">
    <property type="entry name" value="PHOSPHORIBOSYLAMINOIMIDAZOLE-SUCCINOCARBOXAMIDE SYNTHASE"/>
    <property type="match status" value="1"/>
</dbReference>
<keyword evidence="3 8" id="KW-0436">Ligase</keyword>
<dbReference type="Pfam" id="PF01259">
    <property type="entry name" value="SAICAR_synt"/>
    <property type="match status" value="1"/>
</dbReference>
<reference evidence="10 11" key="1">
    <citation type="submission" date="2023-10" db="EMBL/GenBank/DDBJ databases">
        <title>Two novel species belonging to the OM43/NOR5 clade.</title>
        <authorList>
            <person name="Park M."/>
        </authorList>
    </citation>
    <scope>NUCLEOTIDE SEQUENCE [LARGE SCALE GENOMIC DNA]</scope>
    <source>
        <strain evidence="10 11">IMCC45268</strain>
    </source>
</reference>
<organism evidence="10 11">
    <name type="scientific">Congregibacter brevis</name>
    <dbReference type="NCBI Taxonomy" id="3081201"/>
    <lineage>
        <taxon>Bacteria</taxon>
        <taxon>Pseudomonadati</taxon>
        <taxon>Pseudomonadota</taxon>
        <taxon>Gammaproteobacteria</taxon>
        <taxon>Cellvibrionales</taxon>
        <taxon>Halieaceae</taxon>
        <taxon>Congregibacter</taxon>
    </lineage>
</organism>
<comment type="catalytic activity">
    <reaction evidence="7 8">
        <text>5-amino-1-(5-phospho-D-ribosyl)imidazole-4-carboxylate + L-aspartate + ATP = (2S)-2-[5-amino-1-(5-phospho-beta-D-ribosyl)imidazole-4-carboxamido]succinate + ADP + phosphate + 2 H(+)</text>
        <dbReference type="Rhea" id="RHEA:22628"/>
        <dbReference type="ChEBI" id="CHEBI:15378"/>
        <dbReference type="ChEBI" id="CHEBI:29991"/>
        <dbReference type="ChEBI" id="CHEBI:30616"/>
        <dbReference type="ChEBI" id="CHEBI:43474"/>
        <dbReference type="ChEBI" id="CHEBI:58443"/>
        <dbReference type="ChEBI" id="CHEBI:77657"/>
        <dbReference type="ChEBI" id="CHEBI:456216"/>
        <dbReference type="EC" id="6.3.2.6"/>
    </reaction>
</comment>
<dbReference type="CDD" id="cd01414">
    <property type="entry name" value="SAICAR_synt_Sc"/>
    <property type="match status" value="1"/>
</dbReference>
<comment type="pathway">
    <text evidence="1 8">Purine metabolism; IMP biosynthesis via de novo pathway; 5-amino-1-(5-phospho-D-ribosyl)imidazole-4-carboxamide from 5-amino-1-(5-phospho-D-ribosyl)imidazole-4-carboxylate: step 1/2.</text>
</comment>
<evidence type="ECO:0000256" key="6">
    <source>
        <dbReference type="ARBA" id="ARBA00022840"/>
    </source>
</evidence>
<keyword evidence="5 8" id="KW-0658">Purine biosynthesis</keyword>
<evidence type="ECO:0000256" key="3">
    <source>
        <dbReference type="ARBA" id="ARBA00022598"/>
    </source>
</evidence>
<evidence type="ECO:0000259" key="9">
    <source>
        <dbReference type="Pfam" id="PF01259"/>
    </source>
</evidence>
<dbReference type="Gene3D" id="3.30.470.20">
    <property type="entry name" value="ATP-grasp fold, B domain"/>
    <property type="match status" value="1"/>
</dbReference>
<evidence type="ECO:0000313" key="10">
    <source>
        <dbReference type="EMBL" id="WOJ96088.1"/>
    </source>
</evidence>
<dbReference type="SUPFAM" id="SSF56104">
    <property type="entry name" value="SAICAR synthase-like"/>
    <property type="match status" value="1"/>
</dbReference>
<comment type="similarity">
    <text evidence="2 8">Belongs to the SAICAR synthetase family.</text>
</comment>
<dbReference type="GO" id="GO:0004639">
    <property type="term" value="F:phosphoribosylaminoimidazolesuccinocarboxamide synthase activity"/>
    <property type="evidence" value="ECO:0007669"/>
    <property type="project" value="UniProtKB-EC"/>
</dbReference>
<dbReference type="PANTHER" id="PTHR43700:SF1">
    <property type="entry name" value="PHOSPHORIBOSYLAMINOIMIDAZOLE-SUCCINOCARBOXAMIDE SYNTHASE"/>
    <property type="match status" value="1"/>
</dbReference>
<dbReference type="Gene3D" id="3.30.200.20">
    <property type="entry name" value="Phosphorylase Kinase, domain 1"/>
    <property type="match status" value="1"/>
</dbReference>
<name>A0ABZ0I989_9GAMM</name>
<accession>A0ABZ0I989</accession>
<evidence type="ECO:0000313" key="11">
    <source>
        <dbReference type="Proteomes" id="UP001626549"/>
    </source>
</evidence>
<dbReference type="RefSeq" id="WP_407326778.1">
    <property type="nucleotide sequence ID" value="NZ_CP136865.1"/>
</dbReference>
<dbReference type="Proteomes" id="UP001626549">
    <property type="component" value="Chromosome"/>
</dbReference>
<keyword evidence="6 8" id="KW-0067">ATP-binding</keyword>
<dbReference type="EC" id="6.3.2.6" evidence="8"/>
<evidence type="ECO:0000256" key="2">
    <source>
        <dbReference type="ARBA" id="ARBA00010190"/>
    </source>
</evidence>
<dbReference type="InterPro" id="IPR014106">
    <property type="entry name" value="SAICAR_synthase_Vibrio-typ"/>
</dbReference>
<evidence type="ECO:0000256" key="7">
    <source>
        <dbReference type="ARBA" id="ARBA00048475"/>
    </source>
</evidence>
<dbReference type="EMBL" id="CP136865">
    <property type="protein sequence ID" value="WOJ96088.1"/>
    <property type="molecule type" value="Genomic_DNA"/>
</dbReference>
<dbReference type="InterPro" id="IPR018236">
    <property type="entry name" value="SAICAR_synthetase_CS"/>
</dbReference>
<dbReference type="PROSITE" id="PS01058">
    <property type="entry name" value="SAICAR_SYNTHETASE_2"/>
    <property type="match status" value="1"/>
</dbReference>
<proteinExistence type="inferred from homology"/>
<evidence type="ECO:0000256" key="5">
    <source>
        <dbReference type="ARBA" id="ARBA00022755"/>
    </source>
</evidence>
<feature type="domain" description="SAICAR synthetase/ADE2 N-terminal" evidence="9">
    <location>
        <begin position="46"/>
        <end position="294"/>
    </location>
</feature>
<gene>
    <name evidence="8 10" type="primary">purC</name>
    <name evidence="10" type="ORF">R0137_12660</name>
</gene>
<protein>
    <recommendedName>
        <fullName evidence="8">Phosphoribosylaminoimidazole-succinocarboxamide synthase</fullName>
        <ecNumber evidence="8">6.3.2.6</ecNumber>
    </recommendedName>
    <alternativeName>
        <fullName evidence="8">SAICAR synthetase</fullName>
    </alternativeName>
</protein>
<sequence>MNSPSVLTVSDDLPITVARPVHSGKVRSVYFLRPEDSQRLIQERGYELAPHSDLAVMVISDRLSAFDCLWCSESFSGVPGKGAALNAIAAHWFAAFNDRSLVSHHLLEMPHPMVWIVRQARPLMIEAIARRYITGSLWRAYARGERHIGGVALPDGLKQFQRLESLLFTPSTKGIIRGIPGVPDTDDAPVSPDALKSHYGAFGLQSEAQLDECVDALRSGFATIENELSKQGELLVDTKFEFGIAPSVAGGSELIYMDEVGTPDSSRIWRRQDWERGEPKEHSKEQFRESLMSWVSDKDMLLDPARMSERSAYARDNAVPDEFFDALSETYAAQAERILGKPLSTIEKPREALLDILNEQFGLVA</sequence>
<keyword evidence="4 8" id="KW-0547">Nucleotide-binding</keyword>
<evidence type="ECO:0000256" key="1">
    <source>
        <dbReference type="ARBA" id="ARBA00004672"/>
    </source>
</evidence>
<dbReference type="HAMAP" id="MF_00137">
    <property type="entry name" value="SAICAR_synth"/>
    <property type="match status" value="1"/>
</dbReference>
<keyword evidence="11" id="KW-1185">Reference proteome</keyword>
<dbReference type="NCBIfam" id="TIGR02735">
    <property type="entry name" value="purC_vibrio"/>
    <property type="match status" value="1"/>
</dbReference>